<keyword evidence="3 11" id="KW-1134">Transmembrane beta strand</keyword>
<dbReference type="InterPro" id="IPR039426">
    <property type="entry name" value="TonB-dep_rcpt-like"/>
</dbReference>
<evidence type="ECO:0000256" key="11">
    <source>
        <dbReference type="PROSITE-ProRule" id="PRU01360"/>
    </source>
</evidence>
<evidence type="ECO:0000256" key="9">
    <source>
        <dbReference type="ARBA" id="ARBA00023136"/>
    </source>
</evidence>
<evidence type="ECO:0000256" key="8">
    <source>
        <dbReference type="ARBA" id="ARBA00023077"/>
    </source>
</evidence>
<accession>A0A1G7ENB1</accession>
<keyword evidence="8 12" id="KW-0798">TonB box</keyword>
<feature type="domain" description="TonB-dependent receptor-like beta-barrel" evidence="13">
    <location>
        <begin position="268"/>
        <end position="680"/>
    </location>
</feature>
<evidence type="ECO:0000256" key="3">
    <source>
        <dbReference type="ARBA" id="ARBA00022452"/>
    </source>
</evidence>
<dbReference type="Proteomes" id="UP000199412">
    <property type="component" value="Unassembled WGS sequence"/>
</dbReference>
<dbReference type="Pfam" id="PF07715">
    <property type="entry name" value="Plug"/>
    <property type="match status" value="1"/>
</dbReference>
<evidence type="ECO:0000313" key="15">
    <source>
        <dbReference type="EMBL" id="SDE65180.1"/>
    </source>
</evidence>
<evidence type="ECO:0000256" key="1">
    <source>
        <dbReference type="ARBA" id="ARBA00004571"/>
    </source>
</evidence>
<dbReference type="Pfam" id="PF00593">
    <property type="entry name" value="TonB_dep_Rec_b-barrel"/>
    <property type="match status" value="1"/>
</dbReference>
<dbReference type="CDD" id="cd01347">
    <property type="entry name" value="ligand_gated_channel"/>
    <property type="match status" value="1"/>
</dbReference>
<evidence type="ECO:0000313" key="16">
    <source>
        <dbReference type="Proteomes" id="UP000199412"/>
    </source>
</evidence>
<comment type="subcellular location">
    <subcellularLocation>
        <location evidence="1 11">Cell outer membrane</location>
        <topology evidence="1 11">Multi-pass membrane protein</topology>
    </subcellularLocation>
</comment>
<dbReference type="InterPro" id="IPR036942">
    <property type="entry name" value="Beta-barrel_TonB_sf"/>
</dbReference>
<gene>
    <name evidence="15" type="ORF">SAMN05421720_109141</name>
</gene>
<evidence type="ECO:0000256" key="6">
    <source>
        <dbReference type="ARBA" id="ARBA00023004"/>
    </source>
</evidence>
<proteinExistence type="inferred from homology"/>
<dbReference type="SUPFAM" id="SSF56935">
    <property type="entry name" value="Porins"/>
    <property type="match status" value="1"/>
</dbReference>
<keyword evidence="7" id="KW-0406">Ion transport</keyword>
<evidence type="ECO:0000259" key="14">
    <source>
        <dbReference type="Pfam" id="PF07715"/>
    </source>
</evidence>
<sequence length="715" mass="77037">MRAKQTGGANHSIWTMAWVGVGTGVLLGTPVTSAHAEELQALVLEPVTVTARKRAESASDVPISLSVMDGDDLDEAGVETVFDTMKLVPNLSATTSGPARFSTFIIRGGGAVLMDAPDDTSVGVYVDGVPVPRHMADMDLLDVDRVEVMRGPQGTLFGDASSAGAINIVTKAPSDTFEGRVIGDFGNEGRRSGQVSLSGPIIPDRLAMRLSGSVRHEDGTIKDRRFGGDVGEEDAWSVRGQAAITPTDRLSIDVTLDGSRVETDHPNWIWRDAADYPSVDQRVSEWSDQTSLGVGATITYDLDWATATSVTSFRRVTAETIGDNIDLLLDDGLMLAADGGGYVSDFEEETRRVVQELRLTGADDQAIAWQVGANFSAMDFDALFADTTTMMGWATDERRDASVDGQSYGLFGETTVPLGAGFDLTLGARYSYVTKDARTDYTSSMGLAASDSKEDSWSAVTGRASLAYHWTEDVSTYATVARGWKPGGFQRYSANIATSGEIEDAYGETRSWTYELGNKARFLGGRAVLDAAVFYTTAEDEQVNAYDLTTYQLQIKSGDVDSYGFEVEGRVQATENLTLGGGLGYTHATFTQDVPDAGIRDGNRVPNVPLWNANINGVYRYPLTLAGLDGDWTSRVAYSYRSDREGDITNEATLDGYHLVDLSTGLDFDAISVRLYANNVLDEEYAVSGYMNSNGRVAVAPGDGRAFGAVLSYRW</sequence>
<evidence type="ECO:0000256" key="10">
    <source>
        <dbReference type="ARBA" id="ARBA00023237"/>
    </source>
</evidence>
<dbReference type="OrthoDB" id="7413795at2"/>
<dbReference type="PANTHER" id="PTHR32552">
    <property type="entry name" value="FERRICHROME IRON RECEPTOR-RELATED"/>
    <property type="match status" value="1"/>
</dbReference>
<keyword evidence="10 11" id="KW-0998">Cell outer membrane</keyword>
<keyword evidence="9 11" id="KW-0472">Membrane</keyword>
<organism evidence="15 16">
    <name type="scientific">Rhodospira trueperi</name>
    <dbReference type="NCBI Taxonomy" id="69960"/>
    <lineage>
        <taxon>Bacteria</taxon>
        <taxon>Pseudomonadati</taxon>
        <taxon>Pseudomonadota</taxon>
        <taxon>Alphaproteobacteria</taxon>
        <taxon>Rhodospirillales</taxon>
        <taxon>Rhodospirillaceae</taxon>
        <taxon>Rhodospira</taxon>
    </lineage>
</organism>
<name>A0A1G7ENB1_9PROT</name>
<dbReference type="STRING" id="69960.SAMN05421720_109141"/>
<dbReference type="GO" id="GO:0006826">
    <property type="term" value="P:iron ion transport"/>
    <property type="evidence" value="ECO:0007669"/>
    <property type="project" value="UniProtKB-KW"/>
</dbReference>
<evidence type="ECO:0000256" key="7">
    <source>
        <dbReference type="ARBA" id="ARBA00023065"/>
    </source>
</evidence>
<evidence type="ECO:0000256" key="4">
    <source>
        <dbReference type="ARBA" id="ARBA00022496"/>
    </source>
</evidence>
<evidence type="ECO:0000256" key="5">
    <source>
        <dbReference type="ARBA" id="ARBA00022692"/>
    </source>
</evidence>
<evidence type="ECO:0000259" key="13">
    <source>
        <dbReference type="Pfam" id="PF00593"/>
    </source>
</evidence>
<keyword evidence="4" id="KW-0410">Iron transport</keyword>
<comment type="similarity">
    <text evidence="11 12">Belongs to the TonB-dependent receptor family.</text>
</comment>
<dbReference type="PANTHER" id="PTHR32552:SF81">
    <property type="entry name" value="TONB-DEPENDENT OUTER MEMBRANE RECEPTOR"/>
    <property type="match status" value="1"/>
</dbReference>
<dbReference type="EMBL" id="FNAP01000009">
    <property type="protein sequence ID" value="SDE65180.1"/>
    <property type="molecule type" value="Genomic_DNA"/>
</dbReference>
<keyword evidence="16" id="KW-1185">Reference proteome</keyword>
<keyword evidence="5 11" id="KW-0812">Transmembrane</keyword>
<reference evidence="15 16" key="1">
    <citation type="submission" date="2016-10" db="EMBL/GenBank/DDBJ databases">
        <authorList>
            <person name="de Groot N.N."/>
        </authorList>
    </citation>
    <scope>NUCLEOTIDE SEQUENCE [LARGE SCALE GENOMIC DNA]</scope>
    <source>
        <strain evidence="15 16">ATCC 700224</strain>
    </source>
</reference>
<protein>
    <submittedName>
        <fullName evidence="15">Iron complex outermembrane recepter protein</fullName>
    </submittedName>
</protein>
<dbReference type="AlphaFoldDB" id="A0A1G7ENB1"/>
<dbReference type="Gene3D" id="2.40.170.20">
    <property type="entry name" value="TonB-dependent receptor, beta-barrel domain"/>
    <property type="match status" value="1"/>
</dbReference>
<dbReference type="PROSITE" id="PS52016">
    <property type="entry name" value="TONB_DEPENDENT_REC_3"/>
    <property type="match status" value="1"/>
</dbReference>
<keyword evidence="2 11" id="KW-0813">Transport</keyword>
<feature type="domain" description="TonB-dependent receptor plug" evidence="14">
    <location>
        <begin position="58"/>
        <end position="165"/>
    </location>
</feature>
<evidence type="ECO:0000256" key="2">
    <source>
        <dbReference type="ARBA" id="ARBA00022448"/>
    </source>
</evidence>
<dbReference type="InterPro" id="IPR012910">
    <property type="entry name" value="Plug_dom"/>
</dbReference>
<keyword evidence="6" id="KW-0408">Iron</keyword>
<dbReference type="InterPro" id="IPR000531">
    <property type="entry name" value="Beta-barrel_TonB"/>
</dbReference>
<dbReference type="GO" id="GO:0009279">
    <property type="term" value="C:cell outer membrane"/>
    <property type="evidence" value="ECO:0007669"/>
    <property type="project" value="UniProtKB-SubCell"/>
</dbReference>
<evidence type="ECO:0000256" key="12">
    <source>
        <dbReference type="RuleBase" id="RU003357"/>
    </source>
</evidence>